<evidence type="ECO:0000313" key="5">
    <source>
        <dbReference type="Proteomes" id="UP000594263"/>
    </source>
</evidence>
<dbReference type="PANTHER" id="PTHR31662">
    <property type="entry name" value="BNAANNG10740D PROTEIN-RELATED"/>
    <property type="match status" value="1"/>
</dbReference>
<feature type="region of interest" description="Disordered" evidence="2">
    <location>
        <begin position="1"/>
        <end position="62"/>
    </location>
</feature>
<accession>A0A7N0U861</accession>
<dbReference type="GO" id="GO:0006355">
    <property type="term" value="P:regulation of DNA-templated transcription"/>
    <property type="evidence" value="ECO:0007669"/>
    <property type="project" value="InterPro"/>
</dbReference>
<reference evidence="4" key="1">
    <citation type="submission" date="2021-01" db="UniProtKB">
        <authorList>
            <consortium name="EnsemblPlants"/>
        </authorList>
    </citation>
    <scope>IDENTIFICATION</scope>
</reference>
<keyword evidence="5" id="KW-1185">Reference proteome</keyword>
<dbReference type="AlphaFoldDB" id="A0A7N0U861"/>
<proteinExistence type="inferred from homology"/>
<dbReference type="EnsemblPlants" id="Kaladp0058s0185.1.v1.1">
    <property type="protein sequence ID" value="Kaladp0058s0185.1.v1.1.CDS.1"/>
    <property type="gene ID" value="Kaladp0058s0185.v1.1"/>
</dbReference>
<evidence type="ECO:0000256" key="2">
    <source>
        <dbReference type="SAM" id="MobiDB-lite"/>
    </source>
</evidence>
<dbReference type="InterPro" id="IPR053932">
    <property type="entry name" value="GeBP-like_DBD"/>
</dbReference>
<evidence type="ECO:0000313" key="4">
    <source>
        <dbReference type="EnsemblPlants" id="Kaladp0058s0185.1.v1.1.CDS.1"/>
    </source>
</evidence>
<comment type="similarity">
    <text evidence="1">Belongs to the GeBP family.</text>
</comment>
<name>A0A7N0U861_KALFE</name>
<feature type="compositionally biased region" description="Acidic residues" evidence="2">
    <location>
        <begin position="23"/>
        <end position="37"/>
    </location>
</feature>
<dbReference type="Gramene" id="Kaladp0058s0185.1.v1.1">
    <property type="protein sequence ID" value="Kaladp0058s0185.1.v1.1.CDS.1"/>
    <property type="gene ID" value="Kaladp0058s0185.v1.1"/>
</dbReference>
<feature type="domain" description="Glabrous enhancer-binding protein-like DBD" evidence="3">
    <location>
        <begin position="65"/>
        <end position="119"/>
    </location>
</feature>
<dbReference type="InterPro" id="IPR007592">
    <property type="entry name" value="GEBP"/>
</dbReference>
<sequence length="122" mass="13724">MAPKKPTLFEHPPRADASSNNKEEEEEEESDGSEEEEKPPRSQTKRLKKSTLPPVAEKNSEKQLFQRLFGEDDEIVVLKGMLEYSAGKGIDPMDELNGFYDFVKGSIHVDVTGAQLFHRCSA</sequence>
<organism evidence="4 5">
    <name type="scientific">Kalanchoe fedtschenkoi</name>
    <name type="common">Lavender scallops</name>
    <name type="synonym">South American air plant</name>
    <dbReference type="NCBI Taxonomy" id="63787"/>
    <lineage>
        <taxon>Eukaryota</taxon>
        <taxon>Viridiplantae</taxon>
        <taxon>Streptophyta</taxon>
        <taxon>Embryophyta</taxon>
        <taxon>Tracheophyta</taxon>
        <taxon>Spermatophyta</taxon>
        <taxon>Magnoliopsida</taxon>
        <taxon>eudicotyledons</taxon>
        <taxon>Gunneridae</taxon>
        <taxon>Pentapetalae</taxon>
        <taxon>Saxifragales</taxon>
        <taxon>Crassulaceae</taxon>
        <taxon>Kalanchoe</taxon>
    </lineage>
</organism>
<dbReference type="Proteomes" id="UP000594263">
    <property type="component" value="Unplaced"/>
</dbReference>
<dbReference type="OMA" id="PMDELNG"/>
<dbReference type="GO" id="GO:0005634">
    <property type="term" value="C:nucleus"/>
    <property type="evidence" value="ECO:0007669"/>
    <property type="project" value="TreeGrafter"/>
</dbReference>
<protein>
    <recommendedName>
        <fullName evidence="3">Glabrous enhancer-binding protein-like DBD domain-containing protein</fullName>
    </recommendedName>
</protein>
<evidence type="ECO:0000259" key="3">
    <source>
        <dbReference type="Pfam" id="PF04504"/>
    </source>
</evidence>
<dbReference type="Pfam" id="PF04504">
    <property type="entry name" value="GeBP-like_DBD"/>
    <property type="match status" value="1"/>
</dbReference>
<evidence type="ECO:0000256" key="1">
    <source>
        <dbReference type="ARBA" id="ARBA00010820"/>
    </source>
</evidence>
<dbReference type="PANTHER" id="PTHR31662:SF33">
    <property type="entry name" value="DNA-BINDING STOREKEEPER PROTEIN TRANSCRIPTIONAL REGULATOR-LIKE PROTEIN"/>
    <property type="match status" value="1"/>
</dbReference>